<feature type="compositionally biased region" description="Low complexity" evidence="1">
    <location>
        <begin position="59"/>
        <end position="68"/>
    </location>
</feature>
<dbReference type="EMBL" id="JADEYC010000033">
    <property type="protein sequence ID" value="MBE9376149.1"/>
    <property type="molecule type" value="Genomic_DNA"/>
</dbReference>
<name>A0A929G1B7_9PSEU</name>
<proteinExistence type="predicted"/>
<gene>
    <name evidence="2" type="ORF">IQ251_16990</name>
</gene>
<feature type="compositionally biased region" description="Basic and acidic residues" evidence="1">
    <location>
        <begin position="105"/>
        <end position="114"/>
    </location>
</feature>
<dbReference type="Proteomes" id="UP000598360">
    <property type="component" value="Unassembled WGS sequence"/>
</dbReference>
<comment type="caution">
    <text evidence="2">The sequence shown here is derived from an EMBL/GenBank/DDBJ whole genome shotgun (WGS) entry which is preliminary data.</text>
</comment>
<accession>A0A929G1B7</accession>
<reference evidence="2" key="1">
    <citation type="submission" date="2020-10" db="EMBL/GenBank/DDBJ databases">
        <title>Diversity and distribution of actinomycetes associated with coral in the coast of Hainan.</title>
        <authorList>
            <person name="Li F."/>
        </authorList>
    </citation>
    <scope>NUCLEOTIDE SEQUENCE</scope>
    <source>
        <strain evidence="2">HNM0983</strain>
    </source>
</reference>
<dbReference type="AlphaFoldDB" id="A0A929G1B7"/>
<sequence length="114" mass="12480">MTTRIAGQLPLDELPAPTPQPGPDRVEVTQPYIPAIRDEQPEFAKRLNPDPATEPAPATPRLDPTPDAGAPPAPDAPTTRARPAPPPRKRSLMRRVVRSIIGPDLLRKDPPKRR</sequence>
<feature type="compositionally biased region" description="Basic residues" evidence="1">
    <location>
        <begin position="87"/>
        <end position="97"/>
    </location>
</feature>
<keyword evidence="3" id="KW-1185">Reference proteome</keyword>
<feature type="compositionally biased region" description="Basic and acidic residues" evidence="1">
    <location>
        <begin position="36"/>
        <end position="48"/>
    </location>
</feature>
<evidence type="ECO:0000313" key="3">
    <source>
        <dbReference type="Proteomes" id="UP000598360"/>
    </source>
</evidence>
<evidence type="ECO:0000313" key="2">
    <source>
        <dbReference type="EMBL" id="MBE9376149.1"/>
    </source>
</evidence>
<feature type="region of interest" description="Disordered" evidence="1">
    <location>
        <begin position="1"/>
        <end position="114"/>
    </location>
</feature>
<evidence type="ECO:0000256" key="1">
    <source>
        <dbReference type="SAM" id="MobiDB-lite"/>
    </source>
</evidence>
<protein>
    <submittedName>
        <fullName evidence="2">Uncharacterized protein</fullName>
    </submittedName>
</protein>
<organism evidence="2 3">
    <name type="scientific">Saccharopolyspora montiporae</name>
    <dbReference type="NCBI Taxonomy" id="2781240"/>
    <lineage>
        <taxon>Bacteria</taxon>
        <taxon>Bacillati</taxon>
        <taxon>Actinomycetota</taxon>
        <taxon>Actinomycetes</taxon>
        <taxon>Pseudonocardiales</taxon>
        <taxon>Pseudonocardiaceae</taxon>
        <taxon>Saccharopolyspora</taxon>
    </lineage>
</organism>